<sequence length="542" mass="61909">MLCCMVSLDQREDRDMCRVLVLCCAIWFVRGQMVLNSTTSATEINRTNVIVSELVTVSNIVVSEAKMASSSTPSATTVLVLNSISNGDSNTHGRQCPRGSSKPCVVKCCPLGESTGTRKVCEPSTLKFQVQFSRQENTSNSTDDGEGYNYIIGNPCKYGRYRLERRRYSSDEFHILRNGNMWVPFFKLLLEPDDYCLDVFHDPEVEEEEVMPLVCFTDPPSKASPYILYPIGLLISVPFLIFTMLVYCLIPELRDLHGKSLTCHVMCLTVAYIFLAAVQLVGETMNQDLCIFVALVVHFSFLACFLWLNVLCFNTTWYVLASVRLQQCRKDCPENQYLCYTVFSNDEVHIPKQTERKIFRYYSGYAWGLPVLVVGFSMAIDSMPTIPSSYLKPNFGDNKCWFSSDIAEMSYFYAPVAVIISLNILMFILSAYKILSHNWREHRPHKIFYKCLVLFGAMGINWVMEIISWAAGGSEYIWYVTDFINTLQGVIIFLIFVLERRVWECIKKQWGPRLSDLYHRYTPSHASVPYSTPKDAAMQLGM</sequence>
<keyword evidence="7 10" id="KW-0472">Membrane</keyword>
<gene>
    <name evidence="12" type="ORF">B7P43_G13155</name>
</gene>
<protein>
    <recommendedName>
        <fullName evidence="11">G-protein coupled receptors family 2 profile 2 domain-containing protein</fullName>
    </recommendedName>
</protein>
<dbReference type="InterPro" id="IPR036272">
    <property type="entry name" value="Methuselah_N_sf"/>
</dbReference>
<keyword evidence="13" id="KW-1185">Reference proteome</keyword>
<dbReference type="Pfam" id="PF00002">
    <property type="entry name" value="7tm_2"/>
    <property type="match status" value="1"/>
</dbReference>
<dbReference type="AlphaFoldDB" id="A0A2J7QUS9"/>
<dbReference type="Proteomes" id="UP000235965">
    <property type="component" value="Unassembled WGS sequence"/>
</dbReference>
<dbReference type="OrthoDB" id="6134459at2759"/>
<feature type="transmembrane region" description="Helical" evidence="10">
    <location>
        <begin position="362"/>
        <end position="380"/>
    </location>
</feature>
<dbReference type="GO" id="GO:0007166">
    <property type="term" value="P:cell surface receptor signaling pathway"/>
    <property type="evidence" value="ECO:0007669"/>
    <property type="project" value="InterPro"/>
</dbReference>
<dbReference type="InterPro" id="IPR052808">
    <property type="entry name" value="GPCR_Mth-like"/>
</dbReference>
<evidence type="ECO:0000256" key="2">
    <source>
        <dbReference type="ARBA" id="ARBA00008979"/>
    </source>
</evidence>
<keyword evidence="9" id="KW-0807">Transducer</keyword>
<keyword evidence="6" id="KW-0297">G-protein coupled receptor</keyword>
<keyword evidence="4" id="KW-0732">Signal</keyword>
<dbReference type="SUPFAM" id="SSF63877">
    <property type="entry name" value="Methuselah ectodomain"/>
    <property type="match status" value="1"/>
</dbReference>
<evidence type="ECO:0000256" key="3">
    <source>
        <dbReference type="ARBA" id="ARBA00022692"/>
    </source>
</evidence>
<evidence type="ECO:0000313" key="13">
    <source>
        <dbReference type="Proteomes" id="UP000235965"/>
    </source>
</evidence>
<comment type="caution">
    <text evidence="12">The sequence shown here is derived from an EMBL/GenBank/DDBJ whole genome shotgun (WGS) entry which is preliminary data.</text>
</comment>
<dbReference type="STRING" id="105785.A0A2J7QUS9"/>
<dbReference type="EMBL" id="NEVH01010486">
    <property type="protein sequence ID" value="PNF32336.1"/>
    <property type="molecule type" value="Genomic_DNA"/>
</dbReference>
<dbReference type="GO" id="GO:0016020">
    <property type="term" value="C:membrane"/>
    <property type="evidence" value="ECO:0007669"/>
    <property type="project" value="UniProtKB-SubCell"/>
</dbReference>
<dbReference type="PANTHER" id="PTHR46953">
    <property type="entry name" value="G-PROTEIN COUPLED RECEPTOR MTH-LIKE 1-RELATED"/>
    <property type="match status" value="1"/>
</dbReference>
<name>A0A2J7QUS9_9NEOP</name>
<evidence type="ECO:0000256" key="9">
    <source>
        <dbReference type="ARBA" id="ARBA00023224"/>
    </source>
</evidence>
<dbReference type="PROSITE" id="PS50261">
    <property type="entry name" value="G_PROTEIN_RECEP_F2_4"/>
    <property type="match status" value="1"/>
</dbReference>
<dbReference type="InterPro" id="IPR017981">
    <property type="entry name" value="GPCR_2-like_7TM"/>
</dbReference>
<organism evidence="12 13">
    <name type="scientific">Cryptotermes secundus</name>
    <dbReference type="NCBI Taxonomy" id="105785"/>
    <lineage>
        <taxon>Eukaryota</taxon>
        <taxon>Metazoa</taxon>
        <taxon>Ecdysozoa</taxon>
        <taxon>Arthropoda</taxon>
        <taxon>Hexapoda</taxon>
        <taxon>Insecta</taxon>
        <taxon>Pterygota</taxon>
        <taxon>Neoptera</taxon>
        <taxon>Polyneoptera</taxon>
        <taxon>Dictyoptera</taxon>
        <taxon>Blattodea</taxon>
        <taxon>Blattoidea</taxon>
        <taxon>Termitoidae</taxon>
        <taxon>Kalotermitidae</taxon>
        <taxon>Cryptotermitinae</taxon>
        <taxon>Cryptotermes</taxon>
    </lineage>
</organism>
<evidence type="ECO:0000259" key="11">
    <source>
        <dbReference type="PROSITE" id="PS50261"/>
    </source>
</evidence>
<comment type="subcellular location">
    <subcellularLocation>
        <location evidence="1">Membrane</location>
        <topology evidence="1">Multi-pass membrane protein</topology>
    </subcellularLocation>
</comment>
<evidence type="ECO:0000256" key="6">
    <source>
        <dbReference type="ARBA" id="ARBA00023040"/>
    </source>
</evidence>
<dbReference type="InterPro" id="IPR023311">
    <property type="entry name" value="Methusela_ecto_dom_2"/>
</dbReference>
<evidence type="ECO:0000256" key="1">
    <source>
        <dbReference type="ARBA" id="ARBA00004141"/>
    </source>
</evidence>
<dbReference type="InterPro" id="IPR000832">
    <property type="entry name" value="GPCR_2_secretin-like"/>
</dbReference>
<accession>A0A2J7QUS9</accession>
<evidence type="ECO:0000256" key="5">
    <source>
        <dbReference type="ARBA" id="ARBA00022989"/>
    </source>
</evidence>
<dbReference type="GO" id="GO:0004930">
    <property type="term" value="F:G protein-coupled receptor activity"/>
    <property type="evidence" value="ECO:0007669"/>
    <property type="project" value="UniProtKB-KW"/>
</dbReference>
<feature type="domain" description="G-protein coupled receptors family 2 profile 2" evidence="11">
    <location>
        <begin position="225"/>
        <end position="500"/>
    </location>
</feature>
<evidence type="ECO:0000256" key="8">
    <source>
        <dbReference type="ARBA" id="ARBA00023170"/>
    </source>
</evidence>
<feature type="transmembrane region" description="Helical" evidence="10">
    <location>
        <begin position="261"/>
        <end position="280"/>
    </location>
</feature>
<comment type="similarity">
    <text evidence="2">Belongs to the G-protein coupled receptor 2 family. Mth subfamily.</text>
</comment>
<feature type="transmembrane region" description="Helical" evidence="10">
    <location>
        <begin position="447"/>
        <end position="470"/>
    </location>
</feature>
<keyword evidence="3 10" id="KW-0812">Transmembrane</keyword>
<dbReference type="CDD" id="cd15039">
    <property type="entry name" value="7tmB3_Methuselah-like"/>
    <property type="match status" value="1"/>
</dbReference>
<feature type="transmembrane region" description="Helical" evidence="10">
    <location>
        <begin position="411"/>
        <end position="435"/>
    </location>
</feature>
<keyword evidence="5 10" id="KW-1133">Transmembrane helix</keyword>
<dbReference type="Gene3D" id="2.170.180.11">
    <property type="entry name" value="Methuselah ectodomain, domain 2"/>
    <property type="match status" value="1"/>
</dbReference>
<dbReference type="InParanoid" id="A0A2J7QUS9"/>
<feature type="transmembrane region" description="Helical" evidence="10">
    <location>
        <begin position="476"/>
        <end position="498"/>
    </location>
</feature>
<dbReference type="Gene3D" id="1.20.1070.10">
    <property type="entry name" value="Rhodopsin 7-helix transmembrane proteins"/>
    <property type="match status" value="1"/>
</dbReference>
<dbReference type="PANTHER" id="PTHR46953:SF1">
    <property type="entry name" value="G-PROTEIN COUPLED RECEPTOR MTH-LIKE 1-RELATED"/>
    <property type="match status" value="1"/>
</dbReference>
<feature type="transmembrane region" description="Helical" evidence="10">
    <location>
        <begin position="292"/>
        <end position="320"/>
    </location>
</feature>
<evidence type="ECO:0000256" key="10">
    <source>
        <dbReference type="SAM" id="Phobius"/>
    </source>
</evidence>
<feature type="transmembrane region" description="Helical" evidence="10">
    <location>
        <begin position="226"/>
        <end position="249"/>
    </location>
</feature>
<keyword evidence="8" id="KW-0675">Receptor</keyword>
<proteinExistence type="inferred from homology"/>
<reference evidence="12 13" key="1">
    <citation type="submission" date="2017-12" db="EMBL/GenBank/DDBJ databases">
        <title>Hemimetabolous genomes reveal molecular basis of termite eusociality.</title>
        <authorList>
            <person name="Harrison M.C."/>
            <person name="Jongepier E."/>
            <person name="Robertson H.M."/>
            <person name="Arning N."/>
            <person name="Bitard-Feildel T."/>
            <person name="Chao H."/>
            <person name="Childers C.P."/>
            <person name="Dinh H."/>
            <person name="Doddapaneni H."/>
            <person name="Dugan S."/>
            <person name="Gowin J."/>
            <person name="Greiner C."/>
            <person name="Han Y."/>
            <person name="Hu H."/>
            <person name="Hughes D.S.T."/>
            <person name="Huylmans A.-K."/>
            <person name="Kemena C."/>
            <person name="Kremer L.P.M."/>
            <person name="Lee S.L."/>
            <person name="Lopez-Ezquerra A."/>
            <person name="Mallet L."/>
            <person name="Monroy-Kuhn J.M."/>
            <person name="Moser A."/>
            <person name="Murali S.C."/>
            <person name="Muzny D.M."/>
            <person name="Otani S."/>
            <person name="Piulachs M.-D."/>
            <person name="Poelchau M."/>
            <person name="Qu J."/>
            <person name="Schaub F."/>
            <person name="Wada-Katsumata A."/>
            <person name="Worley K.C."/>
            <person name="Xie Q."/>
            <person name="Ylla G."/>
            <person name="Poulsen M."/>
            <person name="Gibbs R.A."/>
            <person name="Schal C."/>
            <person name="Richards S."/>
            <person name="Belles X."/>
            <person name="Korb J."/>
            <person name="Bornberg-Bauer E."/>
        </authorList>
    </citation>
    <scope>NUCLEOTIDE SEQUENCE [LARGE SCALE GENOMIC DNA]</scope>
    <source>
        <tissue evidence="12">Whole body</tissue>
    </source>
</reference>
<evidence type="ECO:0000313" key="12">
    <source>
        <dbReference type="EMBL" id="PNF32336.1"/>
    </source>
</evidence>
<evidence type="ECO:0000256" key="7">
    <source>
        <dbReference type="ARBA" id="ARBA00023136"/>
    </source>
</evidence>
<evidence type="ECO:0000256" key="4">
    <source>
        <dbReference type="ARBA" id="ARBA00022729"/>
    </source>
</evidence>